<protein>
    <submittedName>
        <fullName evidence="7">HU family DNA-binding protein</fullName>
    </submittedName>
</protein>
<dbReference type="GO" id="GO:0042802">
    <property type="term" value="F:identical protein binding"/>
    <property type="evidence" value="ECO:0007669"/>
    <property type="project" value="UniProtKB-ARBA"/>
</dbReference>
<dbReference type="EMBL" id="JAHLFE010000220">
    <property type="protein sequence ID" value="MBU3845304.1"/>
    <property type="molecule type" value="Genomic_DNA"/>
</dbReference>
<dbReference type="GO" id="GO:1990178">
    <property type="term" value="C:HU-DNA complex"/>
    <property type="evidence" value="ECO:0007669"/>
    <property type="project" value="UniProtKB-ARBA"/>
</dbReference>
<dbReference type="InterPro" id="IPR020816">
    <property type="entry name" value="Histone-like_DNA-bd_CS"/>
</dbReference>
<evidence type="ECO:0000256" key="6">
    <source>
        <dbReference type="SAM" id="MobiDB-lite"/>
    </source>
</evidence>
<gene>
    <name evidence="7" type="ORF">H9847_10670</name>
</gene>
<accession>A0A948TI36</accession>
<keyword evidence="4 7" id="KW-0238">DNA-binding</keyword>
<evidence type="ECO:0000256" key="3">
    <source>
        <dbReference type="ARBA" id="ARBA00023067"/>
    </source>
</evidence>
<dbReference type="Pfam" id="PF00216">
    <property type="entry name" value="Bac_DNA_binding"/>
    <property type="match status" value="1"/>
</dbReference>
<dbReference type="GO" id="GO:1990103">
    <property type="term" value="C:DnaA-HU complex"/>
    <property type="evidence" value="ECO:0007669"/>
    <property type="project" value="UniProtKB-ARBA"/>
</dbReference>
<dbReference type="SMART" id="SM00411">
    <property type="entry name" value="BHL"/>
    <property type="match status" value="1"/>
</dbReference>
<evidence type="ECO:0000313" key="7">
    <source>
        <dbReference type="EMBL" id="MBU3845304.1"/>
    </source>
</evidence>
<feature type="region of interest" description="Disordered" evidence="6">
    <location>
        <begin position="57"/>
        <end position="76"/>
    </location>
</feature>
<dbReference type="AlphaFoldDB" id="A0A948TI36"/>
<evidence type="ECO:0000256" key="4">
    <source>
        <dbReference type="ARBA" id="ARBA00023125"/>
    </source>
</evidence>
<dbReference type="GO" id="GO:0006270">
    <property type="term" value="P:DNA replication initiation"/>
    <property type="evidence" value="ECO:0007669"/>
    <property type="project" value="UniProtKB-ARBA"/>
</dbReference>
<dbReference type="GO" id="GO:0030261">
    <property type="term" value="P:chromosome condensation"/>
    <property type="evidence" value="ECO:0007669"/>
    <property type="project" value="UniProtKB-KW"/>
</dbReference>
<comment type="caution">
    <text evidence="7">The sequence shown here is derived from an EMBL/GenBank/DDBJ whole genome shotgun (WGS) entry which is preliminary data.</text>
</comment>
<comment type="function">
    <text evidence="1">Histone-like DNA-binding protein which is capable of wrapping DNA to stabilize it, and thus to prevent its denaturation under extreme environmental conditions.</text>
</comment>
<dbReference type="GO" id="GO:0030527">
    <property type="term" value="F:structural constituent of chromatin"/>
    <property type="evidence" value="ECO:0007669"/>
    <property type="project" value="InterPro"/>
</dbReference>
<dbReference type="InterPro" id="IPR000119">
    <property type="entry name" value="Hist_DNA-bd"/>
</dbReference>
<dbReference type="Gene3D" id="4.10.520.10">
    <property type="entry name" value="IHF-like DNA-binding proteins"/>
    <property type="match status" value="1"/>
</dbReference>
<dbReference type="PANTHER" id="PTHR33175">
    <property type="entry name" value="DNA-BINDING PROTEIN HU"/>
    <property type="match status" value="1"/>
</dbReference>
<evidence type="ECO:0000256" key="1">
    <source>
        <dbReference type="ARBA" id="ARBA00003819"/>
    </source>
</evidence>
<proteinExistence type="inferred from homology"/>
<dbReference type="PANTHER" id="PTHR33175:SF3">
    <property type="entry name" value="DNA-BINDING PROTEIN HU-BETA"/>
    <property type="match status" value="1"/>
</dbReference>
<dbReference type="FunFam" id="4.10.520.10:FF:000001">
    <property type="entry name" value="DNA-binding protein HU"/>
    <property type="match status" value="1"/>
</dbReference>
<dbReference type="GO" id="GO:0005829">
    <property type="term" value="C:cytosol"/>
    <property type="evidence" value="ECO:0007669"/>
    <property type="project" value="TreeGrafter"/>
</dbReference>
<organism evidence="7 8">
    <name type="scientific">Candidatus Anaerobiospirillum pullicola</name>
    <dbReference type="NCBI Taxonomy" id="2838451"/>
    <lineage>
        <taxon>Bacteria</taxon>
        <taxon>Pseudomonadati</taxon>
        <taxon>Pseudomonadota</taxon>
        <taxon>Gammaproteobacteria</taxon>
        <taxon>Aeromonadales</taxon>
        <taxon>Succinivibrionaceae</taxon>
        <taxon>Anaerobiospirillum</taxon>
    </lineage>
</organism>
<dbReference type="PRINTS" id="PR01727">
    <property type="entry name" value="DNABINDINGHU"/>
</dbReference>
<dbReference type="GO" id="GO:0003677">
    <property type="term" value="F:DNA binding"/>
    <property type="evidence" value="ECO:0007669"/>
    <property type="project" value="UniProtKB-KW"/>
</dbReference>
<evidence type="ECO:0000313" key="8">
    <source>
        <dbReference type="Proteomes" id="UP000733611"/>
    </source>
</evidence>
<keyword evidence="3" id="KW-0226">DNA condensation</keyword>
<dbReference type="Proteomes" id="UP000733611">
    <property type="component" value="Unassembled WGS sequence"/>
</dbReference>
<reference evidence="7" key="1">
    <citation type="journal article" date="2021" name="PeerJ">
        <title>Extensive microbial diversity within the chicken gut microbiome revealed by metagenomics and culture.</title>
        <authorList>
            <person name="Gilroy R."/>
            <person name="Ravi A."/>
            <person name="Getino M."/>
            <person name="Pursley I."/>
            <person name="Horton D.L."/>
            <person name="Alikhan N.F."/>
            <person name="Baker D."/>
            <person name="Gharbi K."/>
            <person name="Hall N."/>
            <person name="Watson M."/>
            <person name="Adriaenssens E.M."/>
            <person name="Foster-Nyarko E."/>
            <person name="Jarju S."/>
            <person name="Secka A."/>
            <person name="Antonio M."/>
            <person name="Oren A."/>
            <person name="Chaudhuri R.R."/>
            <person name="La Ragione R."/>
            <person name="Hildebrand F."/>
            <person name="Pallen M.J."/>
        </authorList>
    </citation>
    <scope>NUCLEOTIDE SEQUENCE</scope>
    <source>
        <strain evidence="7">378</strain>
    </source>
</reference>
<dbReference type="CDD" id="cd13831">
    <property type="entry name" value="HU"/>
    <property type="match status" value="1"/>
</dbReference>
<reference evidence="7" key="2">
    <citation type="submission" date="2021-04" db="EMBL/GenBank/DDBJ databases">
        <authorList>
            <person name="Gilroy R."/>
        </authorList>
    </citation>
    <scope>NUCLEOTIDE SEQUENCE</scope>
    <source>
        <strain evidence="7">378</strain>
    </source>
</reference>
<comment type="similarity">
    <text evidence="2 5">Belongs to the bacterial histone-like protein family.</text>
</comment>
<sequence length="92" mass="10012">MLRNEFVGSIAQKADISQDDAKKVIKAFAETVTEALAQGDNLALIGFGTFEVRDRAARKGRNPRTGEEVQIPASKLPAFRPGKSLKEAVNKK</sequence>
<dbReference type="PROSITE" id="PS00045">
    <property type="entry name" value="HISTONE_LIKE"/>
    <property type="match status" value="1"/>
</dbReference>
<dbReference type="SUPFAM" id="SSF47729">
    <property type="entry name" value="IHF-like DNA-binding proteins"/>
    <property type="match status" value="1"/>
</dbReference>
<evidence type="ECO:0000256" key="2">
    <source>
        <dbReference type="ARBA" id="ARBA00010529"/>
    </source>
</evidence>
<dbReference type="InterPro" id="IPR010992">
    <property type="entry name" value="IHF-like_DNA-bd_dom_sf"/>
</dbReference>
<dbReference type="GO" id="GO:0006351">
    <property type="term" value="P:DNA-templated transcription"/>
    <property type="evidence" value="ECO:0007669"/>
    <property type="project" value="UniProtKB-ARBA"/>
</dbReference>
<evidence type="ECO:0000256" key="5">
    <source>
        <dbReference type="RuleBase" id="RU003939"/>
    </source>
</evidence>
<name>A0A948TI36_9GAMM</name>